<name>A0A225WMN9_9STRA</name>
<protein>
    <recommendedName>
        <fullName evidence="3">OTU domain-containing protein</fullName>
    </recommendedName>
</protein>
<evidence type="ECO:0000313" key="1">
    <source>
        <dbReference type="EMBL" id="OWZ18257.1"/>
    </source>
</evidence>
<evidence type="ECO:0000313" key="2">
    <source>
        <dbReference type="Proteomes" id="UP000198211"/>
    </source>
</evidence>
<dbReference type="Proteomes" id="UP000198211">
    <property type="component" value="Unassembled WGS sequence"/>
</dbReference>
<dbReference type="Gene3D" id="3.90.70.80">
    <property type="match status" value="1"/>
</dbReference>
<proteinExistence type="predicted"/>
<reference evidence="2" key="1">
    <citation type="submission" date="2017-03" db="EMBL/GenBank/DDBJ databases">
        <title>Phytopthora megakarya and P. palmivora, two closely related causual agents of cacao black pod achieved similar genome size and gene model numbers by different mechanisms.</title>
        <authorList>
            <person name="Ali S."/>
            <person name="Shao J."/>
            <person name="Larry D.J."/>
            <person name="Kronmiller B."/>
            <person name="Shen D."/>
            <person name="Strem M.D."/>
            <person name="Melnick R.L."/>
            <person name="Guiltinan M.J."/>
            <person name="Tyler B.M."/>
            <person name="Meinhardt L.W."/>
            <person name="Bailey B.A."/>
        </authorList>
    </citation>
    <scope>NUCLEOTIDE SEQUENCE [LARGE SCALE GENOMIC DNA]</scope>
    <source>
        <strain evidence="2">zdho120</strain>
    </source>
</reference>
<dbReference type="OrthoDB" id="94678at2759"/>
<sequence>MQRTTPRTGNCQYYAIAMAILSQNFNGTASIEALENLTAKLKTGIVAAANHFFDQEFPHEQRANELVGLAIREEEATSDNPPKFTAQQSEQHFREHLAQLGKSNSKLDSTLPTRYWGTSTTLRMAAKILQRSIFVVLARNGWDNASYEIFEPTEVKMGGGVTWCHQRKSAIFQWANQNSGSKRFKNIARLRLQQERTRLYCCMQEGTISGFNS</sequence>
<gene>
    <name evidence="1" type="ORF">PHMEG_0007684</name>
</gene>
<evidence type="ECO:0008006" key="3">
    <source>
        <dbReference type="Google" id="ProtNLM"/>
    </source>
</evidence>
<dbReference type="EMBL" id="NBNE01000617">
    <property type="protein sequence ID" value="OWZ18257.1"/>
    <property type="molecule type" value="Genomic_DNA"/>
</dbReference>
<accession>A0A225WMN9</accession>
<organism evidence="1 2">
    <name type="scientific">Phytophthora megakarya</name>
    <dbReference type="NCBI Taxonomy" id="4795"/>
    <lineage>
        <taxon>Eukaryota</taxon>
        <taxon>Sar</taxon>
        <taxon>Stramenopiles</taxon>
        <taxon>Oomycota</taxon>
        <taxon>Peronosporomycetes</taxon>
        <taxon>Peronosporales</taxon>
        <taxon>Peronosporaceae</taxon>
        <taxon>Phytophthora</taxon>
    </lineage>
</organism>
<dbReference type="AlphaFoldDB" id="A0A225WMN9"/>
<keyword evidence="2" id="KW-1185">Reference proteome</keyword>
<comment type="caution">
    <text evidence="1">The sequence shown here is derived from an EMBL/GenBank/DDBJ whole genome shotgun (WGS) entry which is preliminary data.</text>
</comment>